<evidence type="ECO:0000256" key="5">
    <source>
        <dbReference type="ARBA" id="ARBA00023014"/>
    </source>
</evidence>
<accession>A0A927NBT2</accession>
<dbReference type="InterPro" id="IPR012748">
    <property type="entry name" value="Rieske-like_NirD"/>
</dbReference>
<keyword evidence="6" id="KW-0534">Nitrate assimilation</keyword>
<keyword evidence="4" id="KW-0408">Iron</keyword>
<evidence type="ECO:0000256" key="1">
    <source>
        <dbReference type="ARBA" id="ARBA00022714"/>
    </source>
</evidence>
<feature type="domain" description="Rieske" evidence="7">
    <location>
        <begin position="10"/>
        <end position="110"/>
    </location>
</feature>
<organism evidence="8 9">
    <name type="scientific">Actinopolymorpha pittospori</name>
    <dbReference type="NCBI Taxonomy" id="648752"/>
    <lineage>
        <taxon>Bacteria</taxon>
        <taxon>Bacillati</taxon>
        <taxon>Actinomycetota</taxon>
        <taxon>Actinomycetes</taxon>
        <taxon>Propionibacteriales</taxon>
        <taxon>Actinopolymorphaceae</taxon>
        <taxon>Actinopolymorpha</taxon>
    </lineage>
</organism>
<dbReference type="GO" id="GO:0042128">
    <property type="term" value="P:nitrate assimilation"/>
    <property type="evidence" value="ECO:0007669"/>
    <property type="project" value="UniProtKB-KW"/>
</dbReference>
<keyword evidence="3 8" id="KW-0560">Oxidoreductase</keyword>
<evidence type="ECO:0000256" key="4">
    <source>
        <dbReference type="ARBA" id="ARBA00023004"/>
    </source>
</evidence>
<dbReference type="GO" id="GO:0046872">
    <property type="term" value="F:metal ion binding"/>
    <property type="evidence" value="ECO:0007669"/>
    <property type="project" value="UniProtKB-KW"/>
</dbReference>
<name>A0A927NBT2_9ACTN</name>
<gene>
    <name evidence="8" type="ORF">HEB94_008768</name>
</gene>
<dbReference type="PROSITE" id="PS51300">
    <property type="entry name" value="NIRD"/>
    <property type="match status" value="1"/>
</dbReference>
<dbReference type="InterPro" id="IPR017881">
    <property type="entry name" value="NirD"/>
</dbReference>
<dbReference type="Gene3D" id="2.102.10.10">
    <property type="entry name" value="Rieske [2Fe-2S] iron-sulphur domain"/>
    <property type="match status" value="1"/>
</dbReference>
<dbReference type="CDD" id="cd03529">
    <property type="entry name" value="Rieske_NirD"/>
    <property type="match status" value="1"/>
</dbReference>
<sequence>MTATLDRIWVSVCAYDDLVPERAVAALVGETQVALVRTYDGQLYAVGNHDPFSGAYVMSRGIVGTSAGMPTLASPMFKQVFDLRSGVCLTDEGVRIPTYPVACREGVVSIGVREHL</sequence>
<dbReference type="Pfam" id="PF13806">
    <property type="entry name" value="Rieske_2"/>
    <property type="match status" value="1"/>
</dbReference>
<protein>
    <submittedName>
        <fullName evidence="8">Nitrite reductase (NADH) small subunit</fullName>
        <ecNumber evidence="8">1.7.1.15</ecNumber>
    </submittedName>
</protein>
<proteinExistence type="predicted"/>
<reference evidence="8" key="1">
    <citation type="submission" date="2020-10" db="EMBL/GenBank/DDBJ databases">
        <title>Sequencing the genomes of 1000 actinobacteria strains.</title>
        <authorList>
            <person name="Klenk H.-P."/>
        </authorList>
    </citation>
    <scope>NUCLEOTIDE SEQUENCE</scope>
    <source>
        <strain evidence="8">DSM 45354</strain>
    </source>
</reference>
<keyword evidence="2" id="KW-0479">Metal-binding</keyword>
<evidence type="ECO:0000256" key="2">
    <source>
        <dbReference type="ARBA" id="ARBA00022723"/>
    </source>
</evidence>
<evidence type="ECO:0000256" key="6">
    <source>
        <dbReference type="ARBA" id="ARBA00023063"/>
    </source>
</evidence>
<dbReference type="SUPFAM" id="SSF50022">
    <property type="entry name" value="ISP domain"/>
    <property type="match status" value="1"/>
</dbReference>
<keyword evidence="1" id="KW-0001">2Fe-2S</keyword>
<dbReference type="AlphaFoldDB" id="A0A927NBT2"/>
<dbReference type="PANTHER" id="PTHR40562">
    <property type="match status" value="1"/>
</dbReference>
<dbReference type="RefSeq" id="WP_192755056.1">
    <property type="nucleotide sequence ID" value="NZ_BAABJL010000176.1"/>
</dbReference>
<dbReference type="InterPro" id="IPR017941">
    <property type="entry name" value="Rieske_2Fe-2S"/>
</dbReference>
<dbReference type="GO" id="GO:0004497">
    <property type="term" value="F:monooxygenase activity"/>
    <property type="evidence" value="ECO:0007669"/>
    <property type="project" value="UniProtKB-ARBA"/>
</dbReference>
<evidence type="ECO:0000256" key="3">
    <source>
        <dbReference type="ARBA" id="ARBA00023002"/>
    </source>
</evidence>
<keyword evidence="9" id="KW-1185">Reference proteome</keyword>
<evidence type="ECO:0000259" key="7">
    <source>
        <dbReference type="PROSITE" id="PS51296"/>
    </source>
</evidence>
<evidence type="ECO:0000313" key="9">
    <source>
        <dbReference type="Proteomes" id="UP000638648"/>
    </source>
</evidence>
<dbReference type="GO" id="GO:0051537">
    <property type="term" value="F:2 iron, 2 sulfur cluster binding"/>
    <property type="evidence" value="ECO:0007669"/>
    <property type="project" value="UniProtKB-KW"/>
</dbReference>
<evidence type="ECO:0000313" key="8">
    <source>
        <dbReference type="EMBL" id="MBE1611920.1"/>
    </source>
</evidence>
<dbReference type="NCBIfam" id="TIGR02378">
    <property type="entry name" value="nirD_assim_sml"/>
    <property type="match status" value="1"/>
</dbReference>
<dbReference type="GO" id="GO:0106316">
    <property type="term" value="F:nitrite reductase (NADH) activity"/>
    <property type="evidence" value="ECO:0007669"/>
    <property type="project" value="UniProtKB-EC"/>
</dbReference>
<dbReference type="EMBL" id="JADBEM010000001">
    <property type="protein sequence ID" value="MBE1611920.1"/>
    <property type="molecule type" value="Genomic_DNA"/>
</dbReference>
<dbReference type="Proteomes" id="UP000638648">
    <property type="component" value="Unassembled WGS sequence"/>
</dbReference>
<dbReference type="PANTHER" id="PTHR40562:SF1">
    <property type="entry name" value="NITRITE REDUCTASE (NADH) SMALL SUBUNIT"/>
    <property type="match status" value="1"/>
</dbReference>
<keyword evidence="5" id="KW-0411">Iron-sulfur</keyword>
<dbReference type="GO" id="GO:0016705">
    <property type="term" value="F:oxidoreductase activity, acting on paired donors, with incorporation or reduction of molecular oxygen"/>
    <property type="evidence" value="ECO:0007669"/>
    <property type="project" value="UniProtKB-ARBA"/>
</dbReference>
<dbReference type="PROSITE" id="PS51296">
    <property type="entry name" value="RIESKE"/>
    <property type="match status" value="1"/>
</dbReference>
<comment type="caution">
    <text evidence="8">The sequence shown here is derived from an EMBL/GenBank/DDBJ whole genome shotgun (WGS) entry which is preliminary data.</text>
</comment>
<dbReference type="InterPro" id="IPR036922">
    <property type="entry name" value="Rieske_2Fe-2S_sf"/>
</dbReference>
<dbReference type="EC" id="1.7.1.15" evidence="8"/>